<organism evidence="1 2">
    <name type="scientific">Triticum urartu</name>
    <name type="common">Red wild einkorn</name>
    <name type="synonym">Crithodium urartu</name>
    <dbReference type="NCBI Taxonomy" id="4572"/>
    <lineage>
        <taxon>Eukaryota</taxon>
        <taxon>Viridiplantae</taxon>
        <taxon>Streptophyta</taxon>
        <taxon>Embryophyta</taxon>
        <taxon>Tracheophyta</taxon>
        <taxon>Spermatophyta</taxon>
        <taxon>Magnoliopsida</taxon>
        <taxon>Liliopsida</taxon>
        <taxon>Poales</taxon>
        <taxon>Poaceae</taxon>
        <taxon>BOP clade</taxon>
        <taxon>Pooideae</taxon>
        <taxon>Triticodae</taxon>
        <taxon>Triticeae</taxon>
        <taxon>Triticinae</taxon>
        <taxon>Triticum</taxon>
    </lineage>
</organism>
<dbReference type="Proteomes" id="UP000015106">
    <property type="component" value="Chromosome 3"/>
</dbReference>
<reference evidence="2" key="1">
    <citation type="journal article" date="2013" name="Nature">
        <title>Draft genome of the wheat A-genome progenitor Triticum urartu.</title>
        <authorList>
            <person name="Ling H.Q."/>
            <person name="Zhao S."/>
            <person name="Liu D."/>
            <person name="Wang J."/>
            <person name="Sun H."/>
            <person name="Zhang C."/>
            <person name="Fan H."/>
            <person name="Li D."/>
            <person name="Dong L."/>
            <person name="Tao Y."/>
            <person name="Gao C."/>
            <person name="Wu H."/>
            <person name="Li Y."/>
            <person name="Cui Y."/>
            <person name="Guo X."/>
            <person name="Zheng S."/>
            <person name="Wang B."/>
            <person name="Yu K."/>
            <person name="Liang Q."/>
            <person name="Yang W."/>
            <person name="Lou X."/>
            <person name="Chen J."/>
            <person name="Feng M."/>
            <person name="Jian J."/>
            <person name="Zhang X."/>
            <person name="Luo G."/>
            <person name="Jiang Y."/>
            <person name="Liu J."/>
            <person name="Wang Z."/>
            <person name="Sha Y."/>
            <person name="Zhang B."/>
            <person name="Wu H."/>
            <person name="Tang D."/>
            <person name="Shen Q."/>
            <person name="Xue P."/>
            <person name="Zou S."/>
            <person name="Wang X."/>
            <person name="Liu X."/>
            <person name="Wang F."/>
            <person name="Yang Y."/>
            <person name="An X."/>
            <person name="Dong Z."/>
            <person name="Zhang K."/>
            <person name="Zhang X."/>
            <person name="Luo M.C."/>
            <person name="Dvorak J."/>
            <person name="Tong Y."/>
            <person name="Wang J."/>
            <person name="Yang H."/>
            <person name="Li Z."/>
            <person name="Wang D."/>
            <person name="Zhang A."/>
            <person name="Wang J."/>
        </authorList>
    </citation>
    <scope>NUCLEOTIDE SEQUENCE</scope>
    <source>
        <strain evidence="2">cv. G1812</strain>
    </source>
</reference>
<dbReference type="AlphaFoldDB" id="A0A8R7PN28"/>
<reference evidence="1" key="3">
    <citation type="submission" date="2022-06" db="UniProtKB">
        <authorList>
            <consortium name="EnsemblPlants"/>
        </authorList>
    </citation>
    <scope>IDENTIFICATION</scope>
</reference>
<dbReference type="Gramene" id="TuG1812G0300000209.01.T01">
    <property type="protein sequence ID" value="TuG1812G0300000209.01.T01.cds423139"/>
    <property type="gene ID" value="TuG1812G0300000209.01"/>
</dbReference>
<dbReference type="EnsemblPlants" id="TuG1812G0300000209.01.T01">
    <property type="protein sequence ID" value="TuG1812G0300000209.01.T01.cds423139"/>
    <property type="gene ID" value="TuG1812G0300000209.01"/>
</dbReference>
<evidence type="ECO:0000313" key="1">
    <source>
        <dbReference type="EnsemblPlants" id="TuG1812G0300000209.01.T01.cds423139"/>
    </source>
</evidence>
<proteinExistence type="predicted"/>
<reference evidence="1" key="2">
    <citation type="submission" date="2018-03" db="EMBL/GenBank/DDBJ databases">
        <title>The Triticum urartu genome reveals the dynamic nature of wheat genome evolution.</title>
        <authorList>
            <person name="Ling H."/>
            <person name="Ma B."/>
            <person name="Shi X."/>
            <person name="Liu H."/>
            <person name="Dong L."/>
            <person name="Sun H."/>
            <person name="Cao Y."/>
            <person name="Gao Q."/>
            <person name="Zheng S."/>
            <person name="Li Y."/>
            <person name="Yu Y."/>
            <person name="Du H."/>
            <person name="Qi M."/>
            <person name="Li Y."/>
            <person name="Yu H."/>
            <person name="Cui Y."/>
            <person name="Wang N."/>
            <person name="Chen C."/>
            <person name="Wu H."/>
            <person name="Zhao Y."/>
            <person name="Zhang J."/>
            <person name="Li Y."/>
            <person name="Zhou W."/>
            <person name="Zhang B."/>
            <person name="Hu W."/>
            <person name="Eijk M."/>
            <person name="Tang J."/>
            <person name="Witsenboer H."/>
            <person name="Zhao S."/>
            <person name="Li Z."/>
            <person name="Zhang A."/>
            <person name="Wang D."/>
            <person name="Liang C."/>
        </authorList>
    </citation>
    <scope>NUCLEOTIDE SEQUENCE [LARGE SCALE GENOMIC DNA]</scope>
    <source>
        <strain evidence="1">cv. G1812</strain>
    </source>
</reference>
<evidence type="ECO:0008006" key="3">
    <source>
        <dbReference type="Google" id="ProtNLM"/>
    </source>
</evidence>
<accession>A0A8R7PN28</accession>
<sequence length="83" mass="9102">FKISRGIRQGCPLSHSLSILVVNELSLALQDAIDNNRLSGISLSPQCPPIHSLMFEDDLLMCGTTTKQEAEVILQILNHLCSL</sequence>
<protein>
    <recommendedName>
        <fullName evidence="3">Reverse transcriptase domain-containing protein</fullName>
    </recommendedName>
</protein>
<evidence type="ECO:0000313" key="2">
    <source>
        <dbReference type="Proteomes" id="UP000015106"/>
    </source>
</evidence>
<name>A0A8R7PN28_TRIUA</name>
<keyword evidence="2" id="KW-1185">Reference proteome</keyword>